<dbReference type="Gene3D" id="2.60.200.20">
    <property type="match status" value="1"/>
</dbReference>
<dbReference type="PANTHER" id="PTHR47117:SF6">
    <property type="entry name" value="KINESIN-LIKE PROTEIN KIF16B"/>
    <property type="match status" value="1"/>
</dbReference>
<dbReference type="SUPFAM" id="SSF52540">
    <property type="entry name" value="P-loop containing nucleoside triphosphate hydrolases"/>
    <property type="match status" value="1"/>
</dbReference>
<dbReference type="GO" id="GO:0007018">
    <property type="term" value="P:microtubule-based movement"/>
    <property type="evidence" value="ECO:0007669"/>
    <property type="project" value="InterPro"/>
</dbReference>
<dbReference type="Pfam" id="PF00498">
    <property type="entry name" value="FHA"/>
    <property type="match status" value="1"/>
</dbReference>
<keyword evidence="3" id="KW-0175">Coiled coil</keyword>
<dbReference type="PANTHER" id="PTHR47117">
    <property type="entry name" value="STAR-RELATED LIPID TRANSFER PROTEIN 9"/>
    <property type="match status" value="1"/>
</dbReference>
<evidence type="ECO:0000256" key="2">
    <source>
        <dbReference type="ARBA" id="ARBA00022840"/>
    </source>
</evidence>
<keyword evidence="2 5" id="KW-0067">ATP-binding</keyword>
<dbReference type="GO" id="GO:0005524">
    <property type="term" value="F:ATP binding"/>
    <property type="evidence" value="ECO:0007669"/>
    <property type="project" value="UniProtKB-UniRule"/>
</dbReference>
<dbReference type="InterPro" id="IPR019821">
    <property type="entry name" value="Kinesin_motor_CS"/>
</dbReference>
<feature type="domain" description="Kinesin motor" evidence="7">
    <location>
        <begin position="1"/>
        <end position="359"/>
    </location>
</feature>
<feature type="compositionally biased region" description="Polar residues" evidence="6">
    <location>
        <begin position="748"/>
        <end position="766"/>
    </location>
</feature>
<feature type="region of interest" description="Disordered" evidence="6">
    <location>
        <begin position="638"/>
        <end position="693"/>
    </location>
</feature>
<dbReference type="InterPro" id="IPR000253">
    <property type="entry name" value="FHA_dom"/>
</dbReference>
<evidence type="ECO:0000256" key="4">
    <source>
        <dbReference type="ARBA" id="ARBA00023175"/>
    </source>
</evidence>
<feature type="region of interest" description="Disordered" evidence="6">
    <location>
        <begin position="712"/>
        <end position="776"/>
    </location>
</feature>
<dbReference type="Proteomes" id="UP000265160">
    <property type="component" value="LG13"/>
</dbReference>
<dbReference type="Ensembl" id="ENSMZET00005012023.1">
    <property type="protein sequence ID" value="ENSMZEP00005011621.1"/>
    <property type="gene ID" value="ENSMZEG00005008708.1"/>
</dbReference>
<dbReference type="InterPro" id="IPR027417">
    <property type="entry name" value="P-loop_NTPase"/>
</dbReference>
<reference evidence="8" key="2">
    <citation type="submission" date="2025-08" db="UniProtKB">
        <authorList>
            <consortium name="Ensembl"/>
        </authorList>
    </citation>
    <scope>IDENTIFICATION</scope>
</reference>
<dbReference type="PROSITE" id="PS00411">
    <property type="entry name" value="KINESIN_MOTOR_1"/>
    <property type="match status" value="1"/>
</dbReference>
<dbReference type="Gene3D" id="3.40.850.10">
    <property type="entry name" value="Kinesin motor domain"/>
    <property type="match status" value="1"/>
</dbReference>
<dbReference type="GeneTree" id="ENSGT00940000162838"/>
<comment type="similarity">
    <text evidence="5">Belongs to the TRAFAC class myosin-kinesin ATPase superfamily. Kinesin family.</text>
</comment>
<dbReference type="FunFam" id="3.40.850.10:FF:000021">
    <property type="entry name" value="kinesin-like protein KIF16B isoform X1"/>
    <property type="match status" value="1"/>
</dbReference>
<protein>
    <submittedName>
        <fullName evidence="8">Kinesin family member 16Bb</fullName>
    </submittedName>
</protein>
<dbReference type="PROSITE" id="PS50067">
    <property type="entry name" value="KINESIN_MOTOR_2"/>
    <property type="match status" value="1"/>
</dbReference>
<dbReference type="InterPro" id="IPR036961">
    <property type="entry name" value="Kinesin_motor_dom_sf"/>
</dbReference>
<evidence type="ECO:0000256" key="1">
    <source>
        <dbReference type="ARBA" id="ARBA00022741"/>
    </source>
</evidence>
<keyword evidence="4 5" id="KW-0505">Motor protein</keyword>
<dbReference type="STRING" id="106582.ENSMZEP00005011621"/>
<dbReference type="PRINTS" id="PR00380">
    <property type="entry name" value="KINESINHEAVY"/>
</dbReference>
<reference evidence="8 9" key="1">
    <citation type="journal article" date="2014" name="Nature">
        <title>The genomic substrate for adaptive radiation in African cichlid fish.</title>
        <authorList>
            <person name="Brawand D."/>
            <person name="Wagner C.E."/>
            <person name="Li Y.I."/>
            <person name="Malinsky M."/>
            <person name="Keller I."/>
            <person name="Fan S."/>
            <person name="Simakov O."/>
            <person name="Ng A.Y."/>
            <person name="Lim Z.W."/>
            <person name="Bezault E."/>
            <person name="Turner-Maier J."/>
            <person name="Johnson J."/>
            <person name="Alcazar R."/>
            <person name="Noh H.J."/>
            <person name="Russell P."/>
            <person name="Aken B."/>
            <person name="Alfoldi J."/>
            <person name="Amemiya C."/>
            <person name="Azzouzi N."/>
            <person name="Baroiller J.F."/>
            <person name="Barloy-Hubler F."/>
            <person name="Berlin A."/>
            <person name="Bloomquist R."/>
            <person name="Carleton K.L."/>
            <person name="Conte M.A."/>
            <person name="D'Cotta H."/>
            <person name="Eshel O."/>
            <person name="Gaffney L."/>
            <person name="Galibert F."/>
            <person name="Gante H.F."/>
            <person name="Gnerre S."/>
            <person name="Greuter L."/>
            <person name="Guyon R."/>
            <person name="Haddad N.S."/>
            <person name="Haerty W."/>
            <person name="Harris R.M."/>
            <person name="Hofmann H.A."/>
            <person name="Hourlier T."/>
            <person name="Hulata G."/>
            <person name="Jaffe D.B."/>
            <person name="Lara M."/>
            <person name="Lee A.P."/>
            <person name="MacCallum I."/>
            <person name="Mwaiko S."/>
            <person name="Nikaido M."/>
            <person name="Nishihara H."/>
            <person name="Ozouf-Costaz C."/>
            <person name="Penman D.J."/>
            <person name="Przybylski D."/>
            <person name="Rakotomanga M."/>
            <person name="Renn S.C.P."/>
            <person name="Ribeiro F.J."/>
            <person name="Ron M."/>
            <person name="Salzburger W."/>
            <person name="Sanchez-Pulido L."/>
            <person name="Santos M.E."/>
            <person name="Searle S."/>
            <person name="Sharpe T."/>
            <person name="Swofford R."/>
            <person name="Tan F.J."/>
            <person name="Williams L."/>
            <person name="Young S."/>
            <person name="Yin S."/>
            <person name="Okada N."/>
            <person name="Kocher T.D."/>
            <person name="Miska E.A."/>
            <person name="Lander E.S."/>
            <person name="Venkatesh B."/>
            <person name="Fernald R.D."/>
            <person name="Meyer A."/>
            <person name="Ponting C.P."/>
            <person name="Streelman J.T."/>
            <person name="Lindblad-Toh K."/>
            <person name="Seehausen O."/>
            <person name="Di Palma F."/>
        </authorList>
    </citation>
    <scope>NUCLEOTIDE SEQUENCE</scope>
</reference>
<dbReference type="InterPro" id="IPR008984">
    <property type="entry name" value="SMAD_FHA_dom_sf"/>
</dbReference>
<keyword evidence="1 5" id="KW-0547">Nucleotide-binding</keyword>
<feature type="binding site" evidence="5">
    <location>
        <begin position="105"/>
        <end position="112"/>
    </location>
    <ligand>
        <name>ATP</name>
        <dbReference type="ChEBI" id="CHEBI:30616"/>
    </ligand>
</feature>
<keyword evidence="9" id="KW-1185">Reference proteome</keyword>
<evidence type="ECO:0000256" key="5">
    <source>
        <dbReference type="PROSITE-ProRule" id="PRU00283"/>
    </source>
</evidence>
<evidence type="ECO:0000256" key="6">
    <source>
        <dbReference type="SAM" id="MobiDB-lite"/>
    </source>
</evidence>
<name>A0A3P9BPR7_9CICH</name>
<sequence>MTSFIIHQAFKMGCLSPPYTFHREKQLSSKVIIHMKEKTATIQKPTVRGDELKGAGKTFSYDFSYDSFDRRSPTFASQEKIFRDLGFEVLKAAFEGYNACVIAYGQTGSGKSYTMMGPSHDKGLIPRICEGLFWEISHRSKSDAVMFHTEVSYLEICNERMQDLLKKRASPTDDGGLSVREHPRHGPYVENLSKHLVQSYSEVEGLIILGNAKRTTASRGVNDFSKRSHAIFTIMFTQVWCDAEPLYETVSKIHLVDLAGSEKVDPTRTVGGRLKESADINKSLVTLGHVISALADLGVGVSTTKQIFIPYRDSVLTWLLKDSLGGNSKTTMIATISPADVNYMETLNTLRFASQTKNIVNSPTVNDNGSMKVMRELQSEVTKLNQLLKEATQVGHEVPLSSVDVKEELNETKSLQAVALTKNRSSTWRETLNILQEETVTLRKEGSGVVLDCCLPHLIGVGEDLQSTGIALYYLKEGRTIIGKASCTQDIVLHGPGLLSVHCVLENIAGTVTLFPQDGALCLVNGSVVTDPCQLTQGAIIQLGKGATLWFNQPTASQLRLKYQSGLPSVFSPSVTDSSNSTENLSKAMVQNQCQHIHPAKNAEVMSKASSVCLAPTPSRTFETTDTGLPRRRFISHGSFESDGENLQNGVSARDGQERDLCHKSGPGLRSERKAQSGTEVASCKGEEGWSGDANLQQTSVLGLGDGCGTKPEGNANEIQDDGTDCYKGRPRSGGSSLSGMSHLQSSRGTSSMSILPQSNTHSQLDTKPLDSHTGFCPPKETTITKECSCGEMDESENLEKIPGVCATKAAAAAVQNLKLSSLFSRVFWIVQDAGRLLWSSSTVLQQVTEFRFQPVGARWSNNFISLVRESSVLSILRDSHVFSTFRSSFIFSLLKDSHIFSLVKELPLIQQVQMDIIQLLQSEEAAQMIQGCINPENAQLPVPTPTQTLSKADELPNDVQLVSGDILKRNESMWDMESTRNMVDGNVKQGDELITKRLQLKHSSVKEVTCELKNSKTVQIFIQTLIKFPDSLANLQNLPPQSMMDHLQSVISTSGLPTQKILTLYWLNVAKCNKPEPQSALLILMESALYTLTSESGLLVLFHHLPLCQLKDIQIGLAGQSLRLISATEESVLVVYTYSQKHTQLLCRAILNIICPGDCRVPRHPLLHGNLAEMSLGWWVSVPELLLDAGLRVCCQFQKSLADLIYLLHCNMNHETTLGEVQLKLYTSVAVHISPSTHSKHVAQFLLTDTHLGLVREDAVSLTFTLCHHSSLPSPLPRLNSSVVLGCSLHTGARRKREPACQAGCNLCKSTGQGSP</sequence>
<dbReference type="GO" id="GO:0008017">
    <property type="term" value="F:microtubule binding"/>
    <property type="evidence" value="ECO:0007669"/>
    <property type="project" value="InterPro"/>
</dbReference>
<dbReference type="InterPro" id="IPR001752">
    <property type="entry name" value="Kinesin_motor_dom"/>
</dbReference>
<organism evidence="8 9">
    <name type="scientific">Maylandia zebra</name>
    <name type="common">zebra mbuna</name>
    <dbReference type="NCBI Taxonomy" id="106582"/>
    <lineage>
        <taxon>Eukaryota</taxon>
        <taxon>Metazoa</taxon>
        <taxon>Chordata</taxon>
        <taxon>Craniata</taxon>
        <taxon>Vertebrata</taxon>
        <taxon>Euteleostomi</taxon>
        <taxon>Actinopterygii</taxon>
        <taxon>Neopterygii</taxon>
        <taxon>Teleostei</taxon>
        <taxon>Neoteleostei</taxon>
        <taxon>Acanthomorphata</taxon>
        <taxon>Ovalentaria</taxon>
        <taxon>Cichlomorphae</taxon>
        <taxon>Cichliformes</taxon>
        <taxon>Cichlidae</taxon>
        <taxon>African cichlids</taxon>
        <taxon>Pseudocrenilabrinae</taxon>
        <taxon>Haplochromini</taxon>
        <taxon>Maylandia</taxon>
        <taxon>Maylandia zebra complex</taxon>
    </lineage>
</organism>
<evidence type="ECO:0000259" key="7">
    <source>
        <dbReference type="PROSITE" id="PS50067"/>
    </source>
</evidence>
<accession>A0A3P9BPR7</accession>
<feature type="compositionally biased region" description="Low complexity" evidence="6">
    <location>
        <begin position="733"/>
        <end position="747"/>
    </location>
</feature>
<dbReference type="SMART" id="SM00129">
    <property type="entry name" value="KISc"/>
    <property type="match status" value="1"/>
</dbReference>
<evidence type="ECO:0000313" key="9">
    <source>
        <dbReference type="Proteomes" id="UP000265160"/>
    </source>
</evidence>
<evidence type="ECO:0000313" key="8">
    <source>
        <dbReference type="Ensembl" id="ENSMZEP00005011621.1"/>
    </source>
</evidence>
<reference evidence="8" key="3">
    <citation type="submission" date="2025-09" db="UniProtKB">
        <authorList>
            <consortium name="Ensembl"/>
        </authorList>
    </citation>
    <scope>IDENTIFICATION</scope>
</reference>
<dbReference type="Pfam" id="PF00225">
    <property type="entry name" value="Kinesin"/>
    <property type="match status" value="1"/>
</dbReference>
<evidence type="ECO:0000256" key="3">
    <source>
        <dbReference type="ARBA" id="ARBA00023054"/>
    </source>
</evidence>
<dbReference type="SUPFAM" id="SSF49879">
    <property type="entry name" value="SMAD/FHA domain"/>
    <property type="match status" value="1"/>
</dbReference>
<proteinExistence type="inferred from homology"/>
<dbReference type="GO" id="GO:0003777">
    <property type="term" value="F:microtubule motor activity"/>
    <property type="evidence" value="ECO:0007669"/>
    <property type="project" value="InterPro"/>
</dbReference>